<gene>
    <name evidence="1" type="ORF">G7084_07845</name>
</gene>
<proteinExistence type="predicted"/>
<dbReference type="KEGG" id="wco:G7084_07845"/>
<reference evidence="1 2" key="1">
    <citation type="submission" date="2020-03" db="EMBL/GenBank/DDBJ databases">
        <title>Weissella sp. nov., isolated from Cybister lewisianus.</title>
        <authorList>
            <person name="Hyun D.-W."/>
            <person name="Bae J.-W."/>
        </authorList>
    </citation>
    <scope>NUCLEOTIDE SEQUENCE [LARGE SCALE GENOMIC DNA]</scope>
    <source>
        <strain evidence="1 2">HDW19</strain>
    </source>
</reference>
<dbReference type="EMBL" id="CP049888">
    <property type="protein sequence ID" value="QIL51204.1"/>
    <property type="molecule type" value="Genomic_DNA"/>
</dbReference>
<dbReference type="RefSeq" id="WP_166011561.1">
    <property type="nucleotide sequence ID" value="NZ_CP049888.1"/>
</dbReference>
<sequence>MNNLVLVFKQAHIDKIGPIVVAQSQNTEIQLKIAIQTDLNTPKLDLEQLPNELAANYQVKSTMIQTSNDAMNNLHEFLLTDQELPTDIFVDMDFEWAESILGPYNWIGHDIMKIKDASVTLVD</sequence>
<dbReference type="Proteomes" id="UP000500741">
    <property type="component" value="Chromosome"/>
</dbReference>
<name>A0A6G8B1L5_9LACO</name>
<organism evidence="1 2">
    <name type="scientific">Weissella coleopterorum</name>
    <dbReference type="NCBI Taxonomy" id="2714949"/>
    <lineage>
        <taxon>Bacteria</taxon>
        <taxon>Bacillati</taxon>
        <taxon>Bacillota</taxon>
        <taxon>Bacilli</taxon>
        <taxon>Lactobacillales</taxon>
        <taxon>Lactobacillaceae</taxon>
        <taxon>Weissella</taxon>
    </lineage>
</organism>
<accession>A0A6G8B1L5</accession>
<protein>
    <submittedName>
        <fullName evidence="1">Uncharacterized protein</fullName>
    </submittedName>
</protein>
<dbReference type="AlphaFoldDB" id="A0A6G8B1L5"/>
<evidence type="ECO:0000313" key="1">
    <source>
        <dbReference type="EMBL" id="QIL51204.1"/>
    </source>
</evidence>
<evidence type="ECO:0000313" key="2">
    <source>
        <dbReference type="Proteomes" id="UP000500741"/>
    </source>
</evidence>
<keyword evidence="2" id="KW-1185">Reference proteome</keyword>